<evidence type="ECO:0000256" key="4">
    <source>
        <dbReference type="ARBA" id="ARBA00022525"/>
    </source>
</evidence>
<dbReference type="InterPro" id="IPR011050">
    <property type="entry name" value="Pectin_lyase_fold/virulence"/>
</dbReference>
<sequence length="108" mass="11633">MVSDKYFLHFPVFVSWKTDLSKEESKVKLSNISFKNIHGTFARPEAVKIICSATLPCENVELVDIEITHSGSTGAAISQCLNVNPKVSGKKNPAACFALTPAKPTPAA</sequence>
<protein>
    <recommendedName>
        <fullName evidence="11">Polygalacturonase-like</fullName>
    </recommendedName>
</protein>
<evidence type="ECO:0000256" key="1">
    <source>
        <dbReference type="ARBA" id="ARBA00004191"/>
    </source>
</evidence>
<dbReference type="Gene3D" id="2.160.20.10">
    <property type="entry name" value="Single-stranded right-handed beta-helix, Pectin lyase-like"/>
    <property type="match status" value="1"/>
</dbReference>
<dbReference type="Pfam" id="PF00295">
    <property type="entry name" value="Glyco_hydro_28"/>
    <property type="match status" value="1"/>
</dbReference>
<dbReference type="InterPro" id="IPR012334">
    <property type="entry name" value="Pectin_lyas_fold"/>
</dbReference>
<organism evidence="9 10">
    <name type="scientific">Gossypium arboreum</name>
    <name type="common">Tree cotton</name>
    <name type="synonym">Gossypium nanking</name>
    <dbReference type="NCBI Taxonomy" id="29729"/>
    <lineage>
        <taxon>Eukaryota</taxon>
        <taxon>Viridiplantae</taxon>
        <taxon>Streptophyta</taxon>
        <taxon>Embryophyta</taxon>
        <taxon>Tracheophyta</taxon>
        <taxon>Spermatophyta</taxon>
        <taxon>Magnoliopsida</taxon>
        <taxon>eudicotyledons</taxon>
        <taxon>Gunneridae</taxon>
        <taxon>Pentapetalae</taxon>
        <taxon>rosids</taxon>
        <taxon>malvids</taxon>
        <taxon>Malvales</taxon>
        <taxon>Malvaceae</taxon>
        <taxon>Malvoideae</taxon>
        <taxon>Gossypium</taxon>
    </lineage>
</organism>
<evidence type="ECO:0000313" key="10">
    <source>
        <dbReference type="Proteomes" id="UP001358586"/>
    </source>
</evidence>
<dbReference type="PANTHER" id="PTHR31375">
    <property type="match status" value="1"/>
</dbReference>
<reference evidence="9 10" key="1">
    <citation type="submission" date="2023-03" db="EMBL/GenBank/DDBJ databases">
        <title>WGS of Gossypium arboreum.</title>
        <authorList>
            <person name="Yu D."/>
        </authorList>
    </citation>
    <scope>NUCLEOTIDE SEQUENCE [LARGE SCALE GENOMIC DNA]</scope>
    <source>
        <tissue evidence="9">Leaf</tissue>
    </source>
</reference>
<keyword evidence="4" id="KW-0964">Secreted</keyword>
<evidence type="ECO:0008006" key="11">
    <source>
        <dbReference type="Google" id="ProtNLM"/>
    </source>
</evidence>
<keyword evidence="3" id="KW-0134">Cell wall</keyword>
<evidence type="ECO:0000256" key="5">
    <source>
        <dbReference type="ARBA" id="ARBA00022801"/>
    </source>
</evidence>
<evidence type="ECO:0000256" key="8">
    <source>
        <dbReference type="RuleBase" id="RU361169"/>
    </source>
</evidence>
<keyword evidence="7" id="KW-0961">Cell wall biogenesis/degradation</keyword>
<evidence type="ECO:0000256" key="6">
    <source>
        <dbReference type="ARBA" id="ARBA00023295"/>
    </source>
</evidence>
<dbReference type="SUPFAM" id="SSF51126">
    <property type="entry name" value="Pectin lyase-like"/>
    <property type="match status" value="1"/>
</dbReference>
<gene>
    <name evidence="9" type="ORF">PVK06_005211</name>
</gene>
<proteinExistence type="inferred from homology"/>
<comment type="subcellular location">
    <subcellularLocation>
        <location evidence="1">Secreted</location>
        <location evidence="1">Cell wall</location>
    </subcellularLocation>
</comment>
<evidence type="ECO:0000256" key="2">
    <source>
        <dbReference type="ARBA" id="ARBA00008834"/>
    </source>
</evidence>
<keyword evidence="5 8" id="KW-0378">Hydrolase</keyword>
<keyword evidence="6 8" id="KW-0326">Glycosidase</keyword>
<comment type="similarity">
    <text evidence="2 8">Belongs to the glycosyl hydrolase 28 family.</text>
</comment>
<keyword evidence="10" id="KW-1185">Reference proteome</keyword>
<name>A0ABR0QU11_GOSAR</name>
<dbReference type="Proteomes" id="UP001358586">
    <property type="component" value="Chromosome 2"/>
</dbReference>
<accession>A0ABR0QU11</accession>
<comment type="caution">
    <text evidence="9">The sequence shown here is derived from an EMBL/GenBank/DDBJ whole genome shotgun (WGS) entry which is preliminary data.</text>
</comment>
<evidence type="ECO:0000256" key="3">
    <source>
        <dbReference type="ARBA" id="ARBA00022512"/>
    </source>
</evidence>
<evidence type="ECO:0000313" key="9">
    <source>
        <dbReference type="EMBL" id="KAK5842815.1"/>
    </source>
</evidence>
<dbReference type="InterPro" id="IPR000743">
    <property type="entry name" value="Glyco_hydro_28"/>
</dbReference>
<dbReference type="EMBL" id="JARKNE010000002">
    <property type="protein sequence ID" value="KAK5842815.1"/>
    <property type="molecule type" value="Genomic_DNA"/>
</dbReference>
<evidence type="ECO:0000256" key="7">
    <source>
        <dbReference type="ARBA" id="ARBA00023316"/>
    </source>
</evidence>